<sequence length="139" mass="15566">DPFEDHSAALAISPFYDDPYMKVMQAYSATSNESSIPPPQAPIAPPTILSPSPKRARFLSSSSIDSSSLPQVFKTRESSHVTHLEHHKEQINVILDHLYELPLESIEYIDDKIEGLGNGRVITQRDIEKLETELQEGHT</sequence>
<evidence type="ECO:0008006" key="3">
    <source>
        <dbReference type="Google" id="ProtNLM"/>
    </source>
</evidence>
<dbReference type="AlphaFoldDB" id="A0A699L519"/>
<accession>A0A699L519</accession>
<feature type="region of interest" description="Disordered" evidence="1">
    <location>
        <begin position="29"/>
        <end position="54"/>
    </location>
</feature>
<evidence type="ECO:0000256" key="1">
    <source>
        <dbReference type="SAM" id="MobiDB-lite"/>
    </source>
</evidence>
<proteinExistence type="predicted"/>
<protein>
    <recommendedName>
        <fullName evidence="3">Reverse transcriptase domain-containing protein</fullName>
    </recommendedName>
</protein>
<evidence type="ECO:0000313" key="2">
    <source>
        <dbReference type="EMBL" id="GFB21009.1"/>
    </source>
</evidence>
<gene>
    <name evidence="2" type="ORF">Tci_692980</name>
</gene>
<reference evidence="2" key="1">
    <citation type="journal article" date="2019" name="Sci. Rep.">
        <title>Draft genome of Tanacetum cinerariifolium, the natural source of mosquito coil.</title>
        <authorList>
            <person name="Yamashiro T."/>
            <person name="Shiraishi A."/>
            <person name="Satake H."/>
            <person name="Nakayama K."/>
        </authorList>
    </citation>
    <scope>NUCLEOTIDE SEQUENCE</scope>
</reference>
<comment type="caution">
    <text evidence="2">The sequence shown here is derived from an EMBL/GenBank/DDBJ whole genome shotgun (WGS) entry which is preliminary data.</text>
</comment>
<name>A0A699L519_TANCI</name>
<feature type="non-terminal residue" evidence="2">
    <location>
        <position position="1"/>
    </location>
</feature>
<organism evidence="2">
    <name type="scientific">Tanacetum cinerariifolium</name>
    <name type="common">Dalmatian daisy</name>
    <name type="synonym">Chrysanthemum cinerariifolium</name>
    <dbReference type="NCBI Taxonomy" id="118510"/>
    <lineage>
        <taxon>Eukaryota</taxon>
        <taxon>Viridiplantae</taxon>
        <taxon>Streptophyta</taxon>
        <taxon>Embryophyta</taxon>
        <taxon>Tracheophyta</taxon>
        <taxon>Spermatophyta</taxon>
        <taxon>Magnoliopsida</taxon>
        <taxon>eudicotyledons</taxon>
        <taxon>Gunneridae</taxon>
        <taxon>Pentapetalae</taxon>
        <taxon>asterids</taxon>
        <taxon>campanulids</taxon>
        <taxon>Asterales</taxon>
        <taxon>Asteraceae</taxon>
        <taxon>Asteroideae</taxon>
        <taxon>Anthemideae</taxon>
        <taxon>Anthemidinae</taxon>
        <taxon>Tanacetum</taxon>
    </lineage>
</organism>
<dbReference type="EMBL" id="BKCJ010576150">
    <property type="protein sequence ID" value="GFB21009.1"/>
    <property type="molecule type" value="Genomic_DNA"/>
</dbReference>
<feature type="compositionally biased region" description="Pro residues" evidence="1">
    <location>
        <begin position="36"/>
        <end position="45"/>
    </location>
</feature>